<protein>
    <submittedName>
        <fullName evidence="1">Glycoside hydrolase family 71 protein</fullName>
    </submittedName>
</protein>
<proteinExistence type="predicted"/>
<dbReference type="AlphaFoldDB" id="A0AAD7MK02"/>
<accession>A0AAD7MK02</accession>
<dbReference type="EMBL" id="JARJLG010000281">
    <property type="protein sequence ID" value="KAJ7720281.1"/>
    <property type="molecule type" value="Genomic_DNA"/>
</dbReference>
<dbReference type="Proteomes" id="UP001215280">
    <property type="component" value="Unassembled WGS sequence"/>
</dbReference>
<keyword evidence="1" id="KW-0378">Hydrolase</keyword>
<dbReference type="GO" id="GO:0051118">
    <property type="term" value="F:glucan endo-1,3-alpha-glucosidase activity"/>
    <property type="evidence" value="ECO:0007669"/>
    <property type="project" value="InterPro"/>
</dbReference>
<dbReference type="InterPro" id="IPR005197">
    <property type="entry name" value="Glyco_hydro_71"/>
</dbReference>
<sequence>MLAASKGIDGFALDVGVDPWQTYRIADAYAAAKSQGSSFKLFFSFDMGSLPCASSGDATLLQTYIKTYATHPNQLMYNGKPLVSTFAGESCTFGAANYKDGWNNALKSSGQPSIYFIPSFFVDPATFPDTAVMDGAFNWNSGWPMGNYDINFNSDSLYLKNIPGRSYMAAVSPWFFTHYGPDTWNKNWIYRGDDWLFAQRWEQLIQNRNYVNIVQIVTWNDYGESHYVGPIHGAQPNSQAWVNGFDHQGWLDLCAYYIAAFKTGQYPTTARDRILLWGRLYPAAANVPSDGVGKPANWQWTQDYLWAVVVLTAPAQVTLTCGASRASAALSAGLSKMKLPLDPSTCSVTASVSRNNKIVLTFTPSGFNFSTNPPTYNFNAFVAASP</sequence>
<organism evidence="1 2">
    <name type="scientific">Mycena maculata</name>
    <dbReference type="NCBI Taxonomy" id="230809"/>
    <lineage>
        <taxon>Eukaryota</taxon>
        <taxon>Fungi</taxon>
        <taxon>Dikarya</taxon>
        <taxon>Basidiomycota</taxon>
        <taxon>Agaricomycotina</taxon>
        <taxon>Agaricomycetes</taxon>
        <taxon>Agaricomycetidae</taxon>
        <taxon>Agaricales</taxon>
        <taxon>Marasmiineae</taxon>
        <taxon>Mycenaceae</taxon>
        <taxon>Mycena</taxon>
    </lineage>
</organism>
<comment type="caution">
    <text evidence="1">The sequence shown here is derived from an EMBL/GenBank/DDBJ whole genome shotgun (WGS) entry which is preliminary data.</text>
</comment>
<evidence type="ECO:0000313" key="1">
    <source>
        <dbReference type="EMBL" id="KAJ7720281.1"/>
    </source>
</evidence>
<dbReference type="Pfam" id="PF03659">
    <property type="entry name" value="Glyco_hydro_71"/>
    <property type="match status" value="1"/>
</dbReference>
<dbReference type="Gene3D" id="3.20.20.80">
    <property type="entry name" value="Glycosidases"/>
    <property type="match status" value="1"/>
</dbReference>
<gene>
    <name evidence="1" type="ORF">DFH07DRAFT_933119</name>
</gene>
<evidence type="ECO:0000313" key="2">
    <source>
        <dbReference type="Proteomes" id="UP001215280"/>
    </source>
</evidence>
<reference evidence="1" key="1">
    <citation type="submission" date="2023-03" db="EMBL/GenBank/DDBJ databases">
        <title>Massive genome expansion in bonnet fungi (Mycena s.s.) driven by repeated elements and novel gene families across ecological guilds.</title>
        <authorList>
            <consortium name="Lawrence Berkeley National Laboratory"/>
            <person name="Harder C.B."/>
            <person name="Miyauchi S."/>
            <person name="Viragh M."/>
            <person name="Kuo A."/>
            <person name="Thoen E."/>
            <person name="Andreopoulos B."/>
            <person name="Lu D."/>
            <person name="Skrede I."/>
            <person name="Drula E."/>
            <person name="Henrissat B."/>
            <person name="Morin E."/>
            <person name="Kohler A."/>
            <person name="Barry K."/>
            <person name="LaButti K."/>
            <person name="Morin E."/>
            <person name="Salamov A."/>
            <person name="Lipzen A."/>
            <person name="Mereny Z."/>
            <person name="Hegedus B."/>
            <person name="Baldrian P."/>
            <person name="Stursova M."/>
            <person name="Weitz H."/>
            <person name="Taylor A."/>
            <person name="Grigoriev I.V."/>
            <person name="Nagy L.G."/>
            <person name="Martin F."/>
            <person name="Kauserud H."/>
        </authorList>
    </citation>
    <scope>NUCLEOTIDE SEQUENCE</scope>
    <source>
        <strain evidence="1">CBHHK188m</strain>
    </source>
</reference>
<keyword evidence="2" id="KW-1185">Reference proteome</keyword>
<dbReference type="CDD" id="cd11577">
    <property type="entry name" value="GH71"/>
    <property type="match status" value="1"/>
</dbReference>
<name>A0AAD7MK02_9AGAR</name>